<sequence>MTPKPPPTKHNSAQHTTTTMKLHTVTSLGEFDKVLKSELVIVDFFAEWCGPCKVISPFVETLQSDYNQVLFAKVDVDQGKDIAAKYTVSSMPTFVYFHKGKEVNRVVGADRAGITTGLDQLVSLNPAAVKSLPGAGGADSEDAGSTVNSTDNSAIAAFVPKNMEILNSGIDFTSTEALNIANNGDVRNVLTNGLSGDQEFVSDTDSQMLLNVQLQNNAKIQTILLKKPAVSGDNQIPSHIKVWANHPNLSFDDTQSIEAQHVGDVVFDGEWAEIKLRYVRFQNVSTISMLIEGEDEDECTNLDRVVLIGSSGEARSGKLEKMQD</sequence>
<evidence type="ECO:0000313" key="5">
    <source>
        <dbReference type="Proteomes" id="UP000182444"/>
    </source>
</evidence>
<dbReference type="PROSITE" id="PS51532">
    <property type="entry name" value="PITH"/>
    <property type="match status" value="1"/>
</dbReference>
<evidence type="ECO:0000256" key="1">
    <source>
        <dbReference type="ARBA" id="ARBA00023157"/>
    </source>
</evidence>
<reference evidence="4 5" key="1">
    <citation type="journal article" date="2016" name="PLoS ONE">
        <title>Sequence Assembly of Yarrowia lipolytica Strain W29/CLIB89 Shows Transposable Element Diversity.</title>
        <authorList>
            <person name="Magnan C."/>
            <person name="Yu J."/>
            <person name="Chang I."/>
            <person name="Jahn E."/>
            <person name="Kanomata Y."/>
            <person name="Wu J."/>
            <person name="Zeller M."/>
            <person name="Oakes M."/>
            <person name="Baldi P."/>
            <person name="Sandmeyer S."/>
        </authorList>
    </citation>
    <scope>NUCLEOTIDE SEQUENCE [LARGE SCALE GENOMIC DNA]</scope>
    <source>
        <strain evidence="5">CLIB89(W29)</strain>
    </source>
</reference>
<proteinExistence type="predicted"/>
<dbReference type="Pfam" id="PF06201">
    <property type="entry name" value="PITH"/>
    <property type="match status" value="1"/>
</dbReference>
<dbReference type="VEuPathDB" id="FungiDB:YALI1_E37392g"/>
<dbReference type="RefSeq" id="XP_504647.3">
    <property type="nucleotide sequence ID" value="XM_504647.3"/>
</dbReference>
<dbReference type="Pfam" id="PF00085">
    <property type="entry name" value="Thioredoxin"/>
    <property type="match status" value="1"/>
</dbReference>
<protein>
    <recommendedName>
        <fullName evidence="6">PITH domain-domain-containing protein</fullName>
    </recommendedName>
</protein>
<dbReference type="PROSITE" id="PS00194">
    <property type="entry name" value="THIOREDOXIN_1"/>
    <property type="match status" value="1"/>
</dbReference>
<dbReference type="InterPro" id="IPR005746">
    <property type="entry name" value="Thioredoxin"/>
</dbReference>
<dbReference type="AlphaFoldDB" id="A0A1D8NKT8"/>
<evidence type="ECO:0008006" key="6">
    <source>
        <dbReference type="Google" id="ProtNLM"/>
    </source>
</evidence>
<dbReference type="SUPFAM" id="SSF52833">
    <property type="entry name" value="Thioredoxin-like"/>
    <property type="match status" value="1"/>
</dbReference>
<dbReference type="Proteomes" id="UP000182444">
    <property type="component" value="Chromosome 1E"/>
</dbReference>
<dbReference type="VEuPathDB" id="FungiDB:YALI0_E31647g"/>
<dbReference type="SUPFAM" id="SSF49785">
    <property type="entry name" value="Galactose-binding domain-like"/>
    <property type="match status" value="1"/>
</dbReference>
<dbReference type="InterPro" id="IPR036249">
    <property type="entry name" value="Thioredoxin-like_sf"/>
</dbReference>
<dbReference type="CDD" id="cd02947">
    <property type="entry name" value="TRX_family"/>
    <property type="match status" value="1"/>
</dbReference>
<dbReference type="Gene3D" id="3.40.30.10">
    <property type="entry name" value="Glutaredoxin"/>
    <property type="match status" value="1"/>
</dbReference>
<evidence type="ECO:0000313" key="4">
    <source>
        <dbReference type="EMBL" id="AOW06245.1"/>
    </source>
</evidence>
<dbReference type="Gene3D" id="2.60.120.470">
    <property type="entry name" value="PITH domain"/>
    <property type="match status" value="1"/>
</dbReference>
<dbReference type="InterPro" id="IPR037047">
    <property type="entry name" value="PITH_dom_sf"/>
</dbReference>
<dbReference type="GO" id="GO:0015035">
    <property type="term" value="F:protein-disulfide reductase activity"/>
    <property type="evidence" value="ECO:0007669"/>
    <property type="project" value="InterPro"/>
</dbReference>
<dbReference type="PROSITE" id="PS51352">
    <property type="entry name" value="THIOREDOXIN_2"/>
    <property type="match status" value="1"/>
</dbReference>
<dbReference type="InterPro" id="IPR008979">
    <property type="entry name" value="Galactose-bd-like_sf"/>
</dbReference>
<keyword evidence="1" id="KW-1015">Disulfide bond</keyword>
<dbReference type="InterPro" id="IPR010400">
    <property type="entry name" value="PITH_dom"/>
</dbReference>
<dbReference type="PANTHER" id="PTHR46115">
    <property type="entry name" value="THIOREDOXIN-LIKE PROTEIN 1"/>
    <property type="match status" value="1"/>
</dbReference>
<accession>A0A1D8NKT8</accession>
<evidence type="ECO:0000259" key="3">
    <source>
        <dbReference type="PROSITE" id="PS51532"/>
    </source>
</evidence>
<evidence type="ECO:0000259" key="2">
    <source>
        <dbReference type="PROSITE" id="PS51352"/>
    </source>
</evidence>
<gene>
    <name evidence="4" type="ORF">YALI1_E37392g</name>
</gene>
<dbReference type="InterPro" id="IPR017937">
    <property type="entry name" value="Thioredoxin_CS"/>
</dbReference>
<dbReference type="GO" id="GO:0005737">
    <property type="term" value="C:cytoplasm"/>
    <property type="evidence" value="ECO:0007669"/>
    <property type="project" value="UniProtKB-ARBA"/>
</dbReference>
<dbReference type="KEGG" id="yli:2912871"/>
<dbReference type="PRINTS" id="PR00421">
    <property type="entry name" value="THIOREDOXIN"/>
</dbReference>
<dbReference type="EMBL" id="CP017557">
    <property type="protein sequence ID" value="AOW06245.1"/>
    <property type="molecule type" value="Genomic_DNA"/>
</dbReference>
<name>A0A1D8NKT8_YARLL</name>
<dbReference type="NCBIfam" id="TIGR01068">
    <property type="entry name" value="thioredoxin"/>
    <property type="match status" value="1"/>
</dbReference>
<feature type="domain" description="Thioredoxin" evidence="2">
    <location>
        <begin position="3"/>
        <end position="134"/>
    </location>
</feature>
<dbReference type="eggNOG" id="KOG0908">
    <property type="taxonomic scope" value="Eukaryota"/>
</dbReference>
<dbReference type="GeneID" id="2912871"/>
<dbReference type="InterPro" id="IPR013766">
    <property type="entry name" value="Thioredoxin_domain"/>
</dbReference>
<feature type="domain" description="PITH" evidence="3">
    <location>
        <begin position="155"/>
        <end position="324"/>
    </location>
</feature>
<organism evidence="4 5">
    <name type="scientific">Yarrowia lipolytica</name>
    <name type="common">Candida lipolytica</name>
    <dbReference type="NCBI Taxonomy" id="4952"/>
    <lineage>
        <taxon>Eukaryota</taxon>
        <taxon>Fungi</taxon>
        <taxon>Dikarya</taxon>
        <taxon>Ascomycota</taxon>
        <taxon>Saccharomycotina</taxon>
        <taxon>Dipodascomycetes</taxon>
        <taxon>Dipodascales</taxon>
        <taxon>Dipodascales incertae sedis</taxon>
        <taxon>Yarrowia</taxon>
    </lineage>
</organism>